<keyword evidence="1" id="KW-0805">Transcription regulation</keyword>
<comment type="caution">
    <text evidence="5">The sequence shown here is derived from an EMBL/GenBank/DDBJ whole genome shotgun (WGS) entry which is preliminary data.</text>
</comment>
<dbReference type="SUPFAM" id="SSF46785">
    <property type="entry name" value="Winged helix' DNA-binding domain"/>
    <property type="match status" value="1"/>
</dbReference>
<dbReference type="Proteomes" id="UP000298159">
    <property type="component" value="Unassembled WGS sequence"/>
</dbReference>
<dbReference type="EMBL" id="SRRT01000004">
    <property type="protein sequence ID" value="TGN76674.1"/>
    <property type="molecule type" value="Genomic_DNA"/>
</dbReference>
<keyword evidence="3" id="KW-0804">Transcription</keyword>
<reference evidence="5 6" key="1">
    <citation type="submission" date="2019-04" db="EMBL/GenBank/DDBJ databases">
        <title>Streptomyces sp. nov. Bv016 isolated from bark of Buahinia variegata.</title>
        <authorList>
            <person name="Kanchanasin P."/>
            <person name="Tanasupawat S."/>
            <person name="Yuki M."/>
            <person name="Kudo T."/>
        </authorList>
    </citation>
    <scope>NUCLEOTIDE SEQUENCE [LARGE SCALE GENOMIC DNA]</scope>
    <source>
        <strain evidence="5 6">Bv016</strain>
    </source>
</reference>
<keyword evidence="6" id="KW-1185">Reference proteome</keyword>
<dbReference type="GeneID" id="95449099"/>
<evidence type="ECO:0000259" key="4">
    <source>
        <dbReference type="PROSITE" id="PS50042"/>
    </source>
</evidence>
<dbReference type="GO" id="GO:0003677">
    <property type="term" value="F:DNA binding"/>
    <property type="evidence" value="ECO:0007669"/>
    <property type="project" value="UniProtKB-KW"/>
</dbReference>
<dbReference type="Gene3D" id="1.10.10.10">
    <property type="entry name" value="Winged helix-like DNA-binding domain superfamily/Winged helix DNA-binding domain"/>
    <property type="match status" value="1"/>
</dbReference>
<evidence type="ECO:0000313" key="6">
    <source>
        <dbReference type="Proteomes" id="UP000298159"/>
    </source>
</evidence>
<dbReference type="InterPro" id="IPR036388">
    <property type="entry name" value="WH-like_DNA-bd_sf"/>
</dbReference>
<dbReference type="PANTHER" id="PTHR24567">
    <property type="entry name" value="CRP FAMILY TRANSCRIPTIONAL REGULATORY PROTEIN"/>
    <property type="match status" value="1"/>
</dbReference>
<dbReference type="InterPro" id="IPR000595">
    <property type="entry name" value="cNMP-bd_dom"/>
</dbReference>
<dbReference type="Gene3D" id="2.60.120.10">
    <property type="entry name" value="Jelly Rolls"/>
    <property type="match status" value="1"/>
</dbReference>
<evidence type="ECO:0000256" key="2">
    <source>
        <dbReference type="ARBA" id="ARBA00023125"/>
    </source>
</evidence>
<protein>
    <submittedName>
        <fullName evidence="5">Crp/Fnr family transcriptional regulator</fullName>
    </submittedName>
</protein>
<dbReference type="Pfam" id="PF13545">
    <property type="entry name" value="HTH_Crp_2"/>
    <property type="match status" value="1"/>
</dbReference>
<dbReference type="PROSITE" id="PS50042">
    <property type="entry name" value="CNMP_BINDING_3"/>
    <property type="match status" value="1"/>
</dbReference>
<dbReference type="GO" id="GO:0003700">
    <property type="term" value="F:DNA-binding transcription factor activity"/>
    <property type="evidence" value="ECO:0007669"/>
    <property type="project" value="TreeGrafter"/>
</dbReference>
<evidence type="ECO:0000256" key="3">
    <source>
        <dbReference type="ARBA" id="ARBA00023163"/>
    </source>
</evidence>
<dbReference type="InterPro" id="IPR018490">
    <property type="entry name" value="cNMP-bd_dom_sf"/>
</dbReference>
<dbReference type="Pfam" id="PF00027">
    <property type="entry name" value="cNMP_binding"/>
    <property type="match status" value="1"/>
</dbReference>
<dbReference type="SUPFAM" id="SSF51206">
    <property type="entry name" value="cAMP-binding domain-like"/>
    <property type="match status" value="1"/>
</dbReference>
<dbReference type="InterPro" id="IPR036390">
    <property type="entry name" value="WH_DNA-bd_sf"/>
</dbReference>
<dbReference type="RefSeq" id="WP_135786354.1">
    <property type="nucleotide sequence ID" value="NZ_SRRT01000004.1"/>
</dbReference>
<dbReference type="CDD" id="cd00038">
    <property type="entry name" value="CAP_ED"/>
    <property type="match status" value="1"/>
</dbReference>
<dbReference type="InterPro" id="IPR050397">
    <property type="entry name" value="Env_Response_Regulators"/>
</dbReference>
<dbReference type="AlphaFoldDB" id="A0A4Z1D571"/>
<evidence type="ECO:0000313" key="5">
    <source>
        <dbReference type="EMBL" id="TGN76674.1"/>
    </source>
</evidence>
<dbReference type="InterPro" id="IPR014710">
    <property type="entry name" value="RmlC-like_jellyroll"/>
</dbReference>
<dbReference type="InterPro" id="IPR012318">
    <property type="entry name" value="HTH_CRP"/>
</dbReference>
<accession>A0A4Z1D571</accession>
<keyword evidence="2" id="KW-0238">DNA-binding</keyword>
<dbReference type="GO" id="GO:0005829">
    <property type="term" value="C:cytosol"/>
    <property type="evidence" value="ECO:0007669"/>
    <property type="project" value="TreeGrafter"/>
</dbReference>
<dbReference type="SMART" id="SM00100">
    <property type="entry name" value="cNMP"/>
    <property type="match status" value="1"/>
</dbReference>
<organism evidence="5 6">
    <name type="scientific">Streptomyces bauhiniae</name>
    <dbReference type="NCBI Taxonomy" id="2340725"/>
    <lineage>
        <taxon>Bacteria</taxon>
        <taxon>Bacillati</taxon>
        <taxon>Actinomycetota</taxon>
        <taxon>Actinomycetes</taxon>
        <taxon>Kitasatosporales</taxon>
        <taxon>Streptomycetaceae</taxon>
        <taxon>Streptomyces</taxon>
    </lineage>
</organism>
<sequence length="218" mass="23966">MSEDRIPSVSSLRALVSHEEWTELTSRTPQTYLPGEALLEQGGSGTHVLALEEGLVKVVRTDRDGKRRLLAFRGPGEVLGEMALQCGGERLAYVWAMSKCKASIVFADDFRRFVRDHQLADRLAVMASHRLREQTEIHDGAVHERLAMTLLRLVEVSGGESSFSLIREELGEHIGVGRKAVSKALEQLGPGTVRAGRSRIEVISVAGLRKAISDRDAT</sequence>
<dbReference type="PANTHER" id="PTHR24567:SF68">
    <property type="entry name" value="DNA-BINDING TRANSCRIPTIONAL DUAL REGULATOR CRP"/>
    <property type="match status" value="1"/>
</dbReference>
<evidence type="ECO:0000256" key="1">
    <source>
        <dbReference type="ARBA" id="ARBA00023015"/>
    </source>
</evidence>
<gene>
    <name evidence="5" type="ORF">E5083_15970</name>
</gene>
<name>A0A4Z1D571_9ACTN</name>
<feature type="domain" description="Cyclic nucleotide-binding" evidence="4">
    <location>
        <begin position="29"/>
        <end position="114"/>
    </location>
</feature>
<proteinExistence type="predicted"/>